<name>A0AA40ZTD1_9BACT</name>
<dbReference type="RefSeq" id="WP_204971727.1">
    <property type="nucleotide sequence ID" value="NZ_JAAZTS010000011.1"/>
</dbReference>
<sequence>MNDTITIRATKKSLSTAVKALFAGYKKHAKYSDAYKLSLSVATPGLVTARVLGGEYSFEAETEGTGSFSVSYRWFRLFVKDCKMKQICMAVNGGSLCLNNTATIKVEYTTADINVPLSLFYTPGEITRVDWPNINEQIIDYWGLKPQIEEAENRIKDVINTVYIKLADYLPPNSTESKIKEKIREIIAGKSMC</sequence>
<dbReference type="AlphaFoldDB" id="A0AA40ZTD1"/>
<dbReference type="Proteomes" id="UP000698924">
    <property type="component" value="Unassembled WGS sequence"/>
</dbReference>
<proteinExistence type="predicted"/>
<evidence type="ECO:0000313" key="1">
    <source>
        <dbReference type="EMBL" id="MBM6857621.1"/>
    </source>
</evidence>
<evidence type="ECO:0000313" key="2">
    <source>
        <dbReference type="Proteomes" id="UP000698924"/>
    </source>
</evidence>
<organism evidence="1 2">
    <name type="scientific">Caecibacteroides pullorum</name>
    <dbReference type="NCBI Taxonomy" id="2725562"/>
    <lineage>
        <taxon>Bacteria</taxon>
        <taxon>Pseudomonadati</taxon>
        <taxon>Bacteroidota</taxon>
        <taxon>Bacteroidia</taxon>
        <taxon>Bacteroidales</taxon>
        <taxon>Bacteroidaceae</taxon>
        <taxon>Caecibacteroides</taxon>
    </lineage>
</organism>
<reference evidence="1 2" key="1">
    <citation type="journal article" date="2021" name="Sci. Rep.">
        <title>The distribution of antibiotic resistance genes in chicken gut microbiota commensals.</title>
        <authorList>
            <person name="Juricova H."/>
            <person name="Matiasovicova J."/>
            <person name="Kubasova T."/>
            <person name="Cejkova D."/>
            <person name="Rychlik I."/>
        </authorList>
    </citation>
    <scope>NUCLEOTIDE SEQUENCE [LARGE SCALE GENOMIC DNA]</scope>
    <source>
        <strain evidence="1 2">An421</strain>
    </source>
</reference>
<keyword evidence="2" id="KW-1185">Reference proteome</keyword>
<dbReference type="EMBL" id="JACJMO010000010">
    <property type="protein sequence ID" value="MBM6857621.1"/>
    <property type="molecule type" value="Genomic_DNA"/>
</dbReference>
<comment type="caution">
    <text evidence="1">The sequence shown here is derived from an EMBL/GenBank/DDBJ whole genome shotgun (WGS) entry which is preliminary data.</text>
</comment>
<protein>
    <submittedName>
        <fullName evidence="1">Uncharacterized protein</fullName>
    </submittedName>
</protein>
<gene>
    <name evidence="1" type="ORF">H6D15_08425</name>
</gene>
<accession>A0AA40ZTD1</accession>